<dbReference type="SUPFAM" id="SSF53850">
    <property type="entry name" value="Periplasmic binding protein-like II"/>
    <property type="match status" value="1"/>
</dbReference>
<protein>
    <submittedName>
        <fullName evidence="4">Iron ABC transporter substrate-binding protein</fullName>
    </submittedName>
</protein>
<evidence type="ECO:0000313" key="5">
    <source>
        <dbReference type="Proteomes" id="UP000500767"/>
    </source>
</evidence>
<keyword evidence="3" id="KW-0479">Metal-binding</keyword>
<feature type="binding site" evidence="3">
    <location>
        <position position="227"/>
    </location>
    <ligand>
        <name>Fe cation</name>
        <dbReference type="ChEBI" id="CHEBI:24875"/>
    </ligand>
</feature>
<dbReference type="AlphaFoldDB" id="A0A6M8HGB6"/>
<evidence type="ECO:0000313" key="4">
    <source>
        <dbReference type="EMBL" id="QKE88957.1"/>
    </source>
</evidence>
<dbReference type="Pfam" id="PF13531">
    <property type="entry name" value="SBP_bac_11"/>
    <property type="match status" value="1"/>
</dbReference>
<dbReference type="InterPro" id="IPR026045">
    <property type="entry name" value="Ferric-bd"/>
</dbReference>
<dbReference type="Proteomes" id="UP000500767">
    <property type="component" value="Chromosome"/>
</dbReference>
<accession>A0A6M8HGB6</accession>
<keyword evidence="3" id="KW-0408">Iron</keyword>
<feature type="binding site" evidence="3">
    <location>
        <position position="42"/>
    </location>
    <ligand>
        <name>Fe cation</name>
        <dbReference type="ChEBI" id="CHEBI:24875"/>
    </ligand>
</feature>
<dbReference type="CDD" id="cd13543">
    <property type="entry name" value="PBP2_Fbp"/>
    <property type="match status" value="1"/>
</dbReference>
<evidence type="ECO:0000256" key="1">
    <source>
        <dbReference type="ARBA" id="ARBA00008520"/>
    </source>
</evidence>
<evidence type="ECO:0000256" key="2">
    <source>
        <dbReference type="ARBA" id="ARBA00022729"/>
    </source>
</evidence>
<dbReference type="Gene3D" id="3.40.190.10">
    <property type="entry name" value="Periplasmic binding protein-like II"/>
    <property type="match status" value="2"/>
</dbReference>
<sequence>MRLPSTKASSPLMCALLASIALGTLGGGVALAETLTLYSAQHEQMVNQITDAFTKQTGIKVRTRFGEAPEIASQIVQEGKASPADIYFTENSPELVLLDGKNLLSPVDATTLADMPSRYNAETGHWLGVLVRENVLAFNPSMIAADKLPVSLLDLARPAWKGRVAIAPADADFLPLVEAIVKLKNRATALAWLKALKVNAQVFDDDEAVVAAVDRGAVATGIINNYYWARLHQEKGAATKSEIHHFAGGDVGALINVSGAAVLKTSKHQAASQKFLAFLISKPIQTMLGSGNVDFEYPLAKGVKANPILKPFDQLQPPAISIKDLGDDQDAALLLREAGLL</sequence>
<gene>
    <name evidence="4" type="ORF">HN018_01860</name>
</gene>
<organism evidence="4 5">
    <name type="scientific">Lichenicola cladoniae</name>
    <dbReference type="NCBI Taxonomy" id="1484109"/>
    <lineage>
        <taxon>Bacteria</taxon>
        <taxon>Pseudomonadati</taxon>
        <taxon>Pseudomonadota</taxon>
        <taxon>Alphaproteobacteria</taxon>
        <taxon>Acetobacterales</taxon>
        <taxon>Acetobacteraceae</taxon>
        <taxon>Lichenicola</taxon>
    </lineage>
</organism>
<keyword evidence="5" id="KW-1185">Reference proteome</keyword>
<evidence type="ECO:0000256" key="3">
    <source>
        <dbReference type="PIRSR" id="PIRSR002825-1"/>
    </source>
</evidence>
<keyword evidence="2" id="KW-0732">Signal</keyword>
<feature type="binding site" evidence="3">
    <location>
        <position position="226"/>
    </location>
    <ligand>
        <name>Fe cation</name>
        <dbReference type="ChEBI" id="CHEBI:24875"/>
    </ligand>
</feature>
<dbReference type="EMBL" id="CP053708">
    <property type="protein sequence ID" value="QKE88957.1"/>
    <property type="molecule type" value="Genomic_DNA"/>
</dbReference>
<dbReference type="PIRSF" id="PIRSF002825">
    <property type="entry name" value="CfbpA"/>
    <property type="match status" value="1"/>
</dbReference>
<feature type="binding site" evidence="3">
    <location>
        <position position="90"/>
    </location>
    <ligand>
        <name>Fe cation</name>
        <dbReference type="ChEBI" id="CHEBI:24875"/>
    </ligand>
</feature>
<dbReference type="RefSeq" id="WP_171836109.1">
    <property type="nucleotide sequence ID" value="NZ_CP053708.1"/>
</dbReference>
<reference evidence="4 5" key="1">
    <citation type="journal article" date="2014" name="World J. Microbiol. Biotechnol.">
        <title>Biodiversity and physiological characteristics of Antarctic and Arctic lichens-associated bacteria.</title>
        <authorList>
            <person name="Lee Y.M."/>
            <person name="Kim E.H."/>
            <person name="Lee H.K."/>
            <person name="Hong S.G."/>
        </authorList>
    </citation>
    <scope>NUCLEOTIDE SEQUENCE [LARGE SCALE GENOMIC DNA]</scope>
    <source>
        <strain evidence="4 5">PAMC 26569</strain>
    </source>
</reference>
<dbReference type="KEGG" id="lck:HN018_01860"/>
<dbReference type="PANTHER" id="PTHR30006:SF15">
    <property type="entry name" value="IRON-UTILIZATION PERIPLASMIC PROTEIN"/>
    <property type="match status" value="1"/>
</dbReference>
<comment type="similarity">
    <text evidence="1">Belongs to the bacterial solute-binding protein 1 family.</text>
</comment>
<dbReference type="GO" id="GO:0046872">
    <property type="term" value="F:metal ion binding"/>
    <property type="evidence" value="ECO:0007669"/>
    <property type="project" value="UniProtKB-KW"/>
</dbReference>
<dbReference type="GO" id="GO:0030288">
    <property type="term" value="C:outer membrane-bounded periplasmic space"/>
    <property type="evidence" value="ECO:0007669"/>
    <property type="project" value="TreeGrafter"/>
</dbReference>
<proteinExistence type="inferred from homology"/>
<dbReference type="PANTHER" id="PTHR30006">
    <property type="entry name" value="THIAMINE-BINDING PERIPLASMIC PROTEIN-RELATED"/>
    <property type="match status" value="1"/>
</dbReference>
<name>A0A6M8HGB6_9PROT</name>